<dbReference type="InterPro" id="IPR014881">
    <property type="entry name" value="NOB1_Zn-bd"/>
</dbReference>
<feature type="compositionally biased region" description="Basic and acidic residues" evidence="9">
    <location>
        <begin position="152"/>
        <end position="176"/>
    </location>
</feature>
<dbReference type="EMBL" id="BQKY01000002">
    <property type="protein sequence ID" value="GJN87764.1"/>
    <property type="molecule type" value="Genomic_DNA"/>
</dbReference>
<dbReference type="GO" id="GO:0030490">
    <property type="term" value="P:maturation of SSU-rRNA"/>
    <property type="evidence" value="ECO:0007669"/>
    <property type="project" value="TreeGrafter"/>
</dbReference>
<dbReference type="InterPro" id="IPR039907">
    <property type="entry name" value="NOB1"/>
</dbReference>
<evidence type="ECO:0000256" key="8">
    <source>
        <dbReference type="PIRSR" id="PIRSR037125-1"/>
    </source>
</evidence>
<feature type="binding site" evidence="8">
    <location>
        <position position="367"/>
    </location>
    <ligand>
        <name>Zn(2+)</name>
        <dbReference type="ChEBI" id="CHEBI:29105"/>
    </ligand>
</feature>
<keyword evidence="6 7" id="KW-0539">Nucleus</keyword>
<dbReference type="PIRSF" id="PIRSF037125">
    <property type="entry name" value="D-site_20S_pre-rRNA_nuclease"/>
    <property type="match status" value="1"/>
</dbReference>
<evidence type="ECO:0000256" key="2">
    <source>
        <dbReference type="ARBA" id="ARBA00022722"/>
    </source>
</evidence>
<feature type="compositionally biased region" description="Low complexity" evidence="9">
    <location>
        <begin position="218"/>
        <end position="257"/>
    </location>
</feature>
<feature type="binding site" evidence="8">
    <location>
        <position position="352"/>
    </location>
    <ligand>
        <name>Zn(2+)</name>
        <dbReference type="ChEBI" id="CHEBI:29105"/>
    </ligand>
</feature>
<evidence type="ECO:0000259" key="10">
    <source>
        <dbReference type="Pfam" id="PF08772"/>
    </source>
</evidence>
<evidence type="ECO:0000256" key="6">
    <source>
        <dbReference type="ARBA" id="ARBA00023242"/>
    </source>
</evidence>
<feature type="binding site" evidence="8">
    <location>
        <position position="355"/>
    </location>
    <ligand>
        <name>Zn(2+)</name>
        <dbReference type="ChEBI" id="CHEBI:29105"/>
    </ligand>
</feature>
<comment type="function">
    <text evidence="7">Required for the synthesis of 40S ribosome subunits. Has a role in processing 20S pre-rRNA into the mature 18S rRNA, where it is required for cleavage at the 3' end of the mature 18S rRNA (D-site). Accompanies the 20S pre-rRNA from the nucleus to the cytoplasm.</text>
</comment>
<dbReference type="Gene3D" id="3.40.50.1010">
    <property type="entry name" value="5'-nuclease"/>
    <property type="match status" value="1"/>
</dbReference>
<keyword evidence="13" id="KW-1185">Reference proteome</keyword>
<dbReference type="InterPro" id="IPR033411">
    <property type="entry name" value="Ribonuclease_PIN"/>
</dbReference>
<evidence type="ECO:0000256" key="9">
    <source>
        <dbReference type="SAM" id="MobiDB-lite"/>
    </source>
</evidence>
<dbReference type="GO" id="GO:0005737">
    <property type="term" value="C:cytoplasm"/>
    <property type="evidence" value="ECO:0007669"/>
    <property type="project" value="UniProtKB-ARBA"/>
</dbReference>
<accession>A0AAV5GD26</accession>
<dbReference type="GO" id="GO:0005730">
    <property type="term" value="C:nucleolus"/>
    <property type="evidence" value="ECO:0007669"/>
    <property type="project" value="UniProtKB-SubCell"/>
</dbReference>
<evidence type="ECO:0000256" key="7">
    <source>
        <dbReference type="PIRNR" id="PIRNR037125"/>
    </source>
</evidence>
<dbReference type="FunFam" id="3.40.50.1010:FF:000020">
    <property type="entry name" value="20S-pre-rRNA D-site endonuclease NOB1"/>
    <property type="match status" value="1"/>
</dbReference>
<feature type="region of interest" description="Disordered" evidence="9">
    <location>
        <begin position="203"/>
        <end position="278"/>
    </location>
</feature>
<dbReference type="CDD" id="cd09876">
    <property type="entry name" value="PIN_Nob1-like"/>
    <property type="match status" value="1"/>
</dbReference>
<dbReference type="Gene3D" id="6.20.210.10">
    <property type="entry name" value="Nin one binding (NOB1), Zn-ribbon-like"/>
    <property type="match status" value="1"/>
</dbReference>
<dbReference type="GO" id="GO:0046872">
    <property type="term" value="F:metal ion binding"/>
    <property type="evidence" value="ECO:0007669"/>
    <property type="project" value="UniProtKB-UniRule"/>
</dbReference>
<dbReference type="InterPro" id="IPR017117">
    <property type="entry name" value="Nob1_euk"/>
</dbReference>
<dbReference type="Pfam" id="PF17146">
    <property type="entry name" value="PIN_6"/>
    <property type="match status" value="1"/>
</dbReference>
<evidence type="ECO:0000259" key="11">
    <source>
        <dbReference type="Pfam" id="PF17146"/>
    </source>
</evidence>
<keyword evidence="4" id="KW-0378">Hydrolase</keyword>
<feature type="region of interest" description="Disordered" evidence="9">
    <location>
        <begin position="141"/>
        <end position="187"/>
    </location>
</feature>
<dbReference type="SUPFAM" id="SSF144206">
    <property type="entry name" value="NOB1 zinc finger-like"/>
    <property type="match status" value="1"/>
</dbReference>
<organism evidence="12 13">
    <name type="scientific">Rhodotorula paludigena</name>
    <dbReference type="NCBI Taxonomy" id="86838"/>
    <lineage>
        <taxon>Eukaryota</taxon>
        <taxon>Fungi</taxon>
        <taxon>Dikarya</taxon>
        <taxon>Basidiomycota</taxon>
        <taxon>Pucciniomycotina</taxon>
        <taxon>Microbotryomycetes</taxon>
        <taxon>Sporidiobolales</taxon>
        <taxon>Sporidiobolaceae</taxon>
        <taxon>Rhodotorula</taxon>
    </lineage>
</organism>
<dbReference type="InterPro" id="IPR036283">
    <property type="entry name" value="NOB1_Zf-like_sf"/>
</dbReference>
<evidence type="ECO:0000313" key="12">
    <source>
        <dbReference type="EMBL" id="GJN87764.1"/>
    </source>
</evidence>
<evidence type="ECO:0000256" key="4">
    <source>
        <dbReference type="ARBA" id="ARBA00022801"/>
    </source>
</evidence>
<reference evidence="12 13" key="1">
    <citation type="submission" date="2021-12" db="EMBL/GenBank/DDBJ databases">
        <title>High titer production of polyol ester of fatty acids by Rhodotorula paludigena BS15 towards product separation-free biomass refinery.</title>
        <authorList>
            <person name="Mano J."/>
            <person name="Ono H."/>
            <person name="Tanaka T."/>
            <person name="Naito K."/>
            <person name="Sushida H."/>
            <person name="Ike M."/>
            <person name="Tokuyasu K."/>
            <person name="Kitaoka M."/>
        </authorList>
    </citation>
    <scope>NUCLEOTIDE SEQUENCE [LARGE SCALE GENOMIC DNA]</scope>
    <source>
        <strain evidence="12 13">BS15</strain>
    </source>
</reference>
<dbReference type="PANTHER" id="PTHR12814">
    <property type="entry name" value="RNA-BINDING PROTEIN NOB1"/>
    <property type="match status" value="1"/>
</dbReference>
<dbReference type="GO" id="GO:0030688">
    <property type="term" value="C:preribosome, small subunit precursor"/>
    <property type="evidence" value="ECO:0007669"/>
    <property type="project" value="TreeGrafter"/>
</dbReference>
<feature type="compositionally biased region" description="Acidic residues" evidence="9">
    <location>
        <begin position="258"/>
        <end position="267"/>
    </location>
</feature>
<evidence type="ECO:0000256" key="1">
    <source>
        <dbReference type="ARBA" id="ARBA00005858"/>
    </source>
</evidence>
<protein>
    <recommendedName>
        <fullName evidence="7">20S-pre-rRNA D-site endonuclease NOB1</fullName>
    </recommendedName>
</protein>
<gene>
    <name evidence="12" type="ORF">Rhopal_000719-T1</name>
</gene>
<name>A0AAV5GD26_9BASI</name>
<dbReference type="GO" id="GO:0004521">
    <property type="term" value="F:RNA endonuclease activity"/>
    <property type="evidence" value="ECO:0007669"/>
    <property type="project" value="UniProtKB-UniRule"/>
</dbReference>
<feature type="domain" description="Ribonuclease PIN" evidence="11">
    <location>
        <begin position="21"/>
        <end position="130"/>
    </location>
</feature>
<keyword evidence="5 7" id="KW-0862">Zinc</keyword>
<evidence type="ECO:0000313" key="13">
    <source>
        <dbReference type="Proteomes" id="UP001342314"/>
    </source>
</evidence>
<comment type="caution">
    <text evidence="12">The sequence shown here is derived from an EMBL/GenBank/DDBJ whole genome shotgun (WGS) entry which is preliminary data.</text>
</comment>
<feature type="compositionally biased region" description="Basic and acidic residues" evidence="9">
    <location>
        <begin position="535"/>
        <end position="544"/>
    </location>
</feature>
<dbReference type="GO" id="GO:0016787">
    <property type="term" value="F:hydrolase activity"/>
    <property type="evidence" value="ECO:0007669"/>
    <property type="project" value="UniProtKB-KW"/>
</dbReference>
<evidence type="ECO:0000256" key="5">
    <source>
        <dbReference type="ARBA" id="ARBA00022833"/>
    </source>
</evidence>
<sequence length="544" mass="57867">MAPKGAQQPASLLGTHSIKWLVIDSAPLFQSPLSSLRNSATHYLVTSDVVAELRDKRGRALLDEAKLQLPADTLAEGQEPDEMHRNREGFEVRDPTPESVAKITAFARKTGDLAVLSQADIRVLALCLTLELEENGTWRVRDTPGQVLTGPPKEDKGKKESDAQEQAPGKEEKEDAPVAADAEEAENDALASTLEKLDVQDAKEDLSPAAPPAPAPSIPADTSSASPAASTSALPDAASSPSQPSLADAPAADAAAGGDDDVSDAESDSSAGSWITPDNVHAHKVRDLGLFAAPDQPEASTSSGPAKPKTIMKAAVLTGDFAMQNVALQMGLNVLGSGGKRVREVRTWVLRCHACFKLCKNPEKRFCPSCGGATLLRTSITYVPVSPQHPQGYILHLKSNFNYRLRGTQYSMPNPKMGRAGGAHAEPVVREDQKEWIRGVKSAEVRRDKEQRALQRALLDDQRRGTGSSASMGAAAGAGWFAQEGSLEAQMMGIGGTKGGIDNPKGRRRTGKGGQNGEVRLDKTGLPLIGSGRKNINEARRKKR</sequence>
<dbReference type="PANTHER" id="PTHR12814:SF2">
    <property type="entry name" value="RNA-BINDING PROTEIN NOB1"/>
    <property type="match status" value="1"/>
</dbReference>
<dbReference type="Pfam" id="PF08772">
    <property type="entry name" value="Zn_ribbon_NOB1"/>
    <property type="match status" value="1"/>
</dbReference>
<dbReference type="Proteomes" id="UP001342314">
    <property type="component" value="Unassembled WGS sequence"/>
</dbReference>
<feature type="binding site" evidence="8">
    <location>
        <position position="370"/>
    </location>
    <ligand>
        <name>Zn(2+)</name>
        <dbReference type="ChEBI" id="CHEBI:29105"/>
    </ligand>
</feature>
<keyword evidence="3 7" id="KW-0479">Metal-binding</keyword>
<feature type="domain" description="Nin one binding (NOB1) Zn-ribbon-like" evidence="10">
    <location>
        <begin position="342"/>
        <end position="418"/>
    </location>
</feature>
<evidence type="ECO:0000256" key="3">
    <source>
        <dbReference type="ARBA" id="ARBA00022723"/>
    </source>
</evidence>
<keyword evidence="2" id="KW-0540">Nuclease</keyword>
<dbReference type="AlphaFoldDB" id="A0AAV5GD26"/>
<comment type="subcellular location">
    <subcellularLocation>
        <location evidence="7">Nucleus</location>
        <location evidence="7">Nucleolus</location>
    </subcellularLocation>
</comment>
<proteinExistence type="inferred from homology"/>
<feature type="region of interest" description="Disordered" evidence="9">
    <location>
        <begin position="492"/>
        <end position="544"/>
    </location>
</feature>
<comment type="similarity">
    <text evidence="1 7">Belongs to the NOB1 family.</text>
</comment>